<dbReference type="PANTHER" id="PTHR28026">
    <property type="entry name" value="DUF962 DOMAIN PROTEIN (AFU_ORTHOLOGUE AFUA_8G05310)"/>
    <property type="match status" value="1"/>
</dbReference>
<dbReference type="Proteomes" id="UP000243606">
    <property type="component" value="Unassembled WGS sequence"/>
</dbReference>
<evidence type="ECO:0000313" key="2">
    <source>
        <dbReference type="EMBL" id="SFI10632.1"/>
    </source>
</evidence>
<dbReference type="RefSeq" id="WP_090240882.1">
    <property type="nucleotide sequence ID" value="NZ_FOQL01000001.1"/>
</dbReference>
<keyword evidence="1" id="KW-1133">Transmembrane helix</keyword>
<dbReference type="STRING" id="425504.SAMN05216206_1461"/>
<name>A0A1I3FHP1_9PSED</name>
<dbReference type="GO" id="GO:0046521">
    <property type="term" value="P:sphingoid catabolic process"/>
    <property type="evidence" value="ECO:0007669"/>
    <property type="project" value="TreeGrafter"/>
</dbReference>
<gene>
    <name evidence="2" type="ORF">SAMN05216206_1461</name>
</gene>
<feature type="transmembrane region" description="Helical" evidence="1">
    <location>
        <begin position="73"/>
        <end position="92"/>
    </location>
</feature>
<sequence length="174" mass="19038">MKTLTDHLTQYAAYHRDQRNILSHFIGIPLIVVAVTILLSRPGFELLGLWLSPAMLTALAASAFYLRLDLRFGLLMVLLLGLCLWAAASLALQSTAVWLSSGIGLFVIGWIIQFVGHYYEGRKPAFVDDVMGLVVGPLFVAAEAAFLLGLRKEVEQAIVKRVGPTGIREKTASN</sequence>
<keyword evidence="1" id="KW-0812">Transmembrane</keyword>
<feature type="transmembrane region" description="Helical" evidence="1">
    <location>
        <begin position="98"/>
        <end position="118"/>
    </location>
</feature>
<accession>A0A1I3FHP1</accession>
<dbReference type="GO" id="GO:0016020">
    <property type="term" value="C:membrane"/>
    <property type="evidence" value="ECO:0007669"/>
    <property type="project" value="GOC"/>
</dbReference>
<dbReference type="OrthoDB" id="5515308at2"/>
<feature type="transmembrane region" description="Helical" evidence="1">
    <location>
        <begin position="21"/>
        <end position="40"/>
    </location>
</feature>
<keyword evidence="1" id="KW-0472">Membrane</keyword>
<proteinExistence type="predicted"/>
<feature type="transmembrane region" description="Helical" evidence="1">
    <location>
        <begin position="130"/>
        <end position="150"/>
    </location>
</feature>
<dbReference type="Pfam" id="PF06127">
    <property type="entry name" value="Mpo1-like"/>
    <property type="match status" value="1"/>
</dbReference>
<reference evidence="3" key="1">
    <citation type="submission" date="2016-10" db="EMBL/GenBank/DDBJ databases">
        <authorList>
            <person name="Varghese N."/>
            <person name="Submissions S."/>
        </authorList>
    </citation>
    <scope>NUCLEOTIDE SEQUENCE [LARGE SCALE GENOMIC DNA]</scope>
    <source>
        <strain evidence="3">LMG 24016</strain>
    </source>
</reference>
<protein>
    <submittedName>
        <fullName evidence="2">Uncharacterized membrane protein YGL010W</fullName>
    </submittedName>
</protein>
<dbReference type="InterPro" id="IPR009305">
    <property type="entry name" value="Mpo1-like"/>
</dbReference>
<evidence type="ECO:0000313" key="3">
    <source>
        <dbReference type="Proteomes" id="UP000243606"/>
    </source>
</evidence>
<dbReference type="AlphaFoldDB" id="A0A1I3FHP1"/>
<keyword evidence="3" id="KW-1185">Reference proteome</keyword>
<organism evidence="2 3">
    <name type="scientific">Pseudomonas guineae</name>
    <dbReference type="NCBI Taxonomy" id="425504"/>
    <lineage>
        <taxon>Bacteria</taxon>
        <taxon>Pseudomonadati</taxon>
        <taxon>Pseudomonadota</taxon>
        <taxon>Gammaproteobacteria</taxon>
        <taxon>Pseudomonadales</taxon>
        <taxon>Pseudomonadaceae</taxon>
        <taxon>Pseudomonas</taxon>
    </lineage>
</organism>
<dbReference type="PANTHER" id="PTHR28026:SF9">
    <property type="entry name" value="2-HYDROXY-PALMITIC ACID DIOXYGENASE MPO1"/>
    <property type="match status" value="1"/>
</dbReference>
<evidence type="ECO:0000256" key="1">
    <source>
        <dbReference type="SAM" id="Phobius"/>
    </source>
</evidence>
<dbReference type="EMBL" id="FOQL01000001">
    <property type="protein sequence ID" value="SFI10632.1"/>
    <property type="molecule type" value="Genomic_DNA"/>
</dbReference>